<keyword evidence="1" id="KW-0560">Oxidoreductase</keyword>
<reference evidence="2" key="1">
    <citation type="journal article" date="2019" name="Int. J. Syst. Evol. Microbiol.">
        <title>The Global Catalogue of Microorganisms (GCM) 10K type strain sequencing project: providing services to taxonomists for standard genome sequencing and annotation.</title>
        <authorList>
            <consortium name="The Broad Institute Genomics Platform"/>
            <consortium name="The Broad Institute Genome Sequencing Center for Infectious Disease"/>
            <person name="Wu L."/>
            <person name="Ma J."/>
        </authorList>
    </citation>
    <scope>NUCLEOTIDE SEQUENCE [LARGE SCALE GENOMIC DNA]</scope>
    <source>
        <strain evidence="2">CGMCC 4.1622</strain>
    </source>
</reference>
<accession>A0ABW0VGS9</accession>
<dbReference type="SUPFAM" id="SSF51197">
    <property type="entry name" value="Clavaminate synthase-like"/>
    <property type="match status" value="1"/>
</dbReference>
<proteinExistence type="predicted"/>
<name>A0ABW0VGS9_9ACTN</name>
<dbReference type="RefSeq" id="WP_346145435.1">
    <property type="nucleotide sequence ID" value="NZ_BAAAUA010000021.1"/>
</dbReference>
<evidence type="ECO:0000313" key="2">
    <source>
        <dbReference type="Proteomes" id="UP001596066"/>
    </source>
</evidence>
<keyword evidence="1" id="KW-0223">Dioxygenase</keyword>
<dbReference type="Gene3D" id="2.60.120.620">
    <property type="entry name" value="q2cbj1_9rhob like domain"/>
    <property type="match status" value="1"/>
</dbReference>
<comment type="caution">
    <text evidence="1">The sequence shown here is derived from an EMBL/GenBank/DDBJ whole genome shotgun (WGS) entry which is preliminary data.</text>
</comment>
<evidence type="ECO:0000313" key="1">
    <source>
        <dbReference type="EMBL" id="MFC5645103.1"/>
    </source>
</evidence>
<keyword evidence="2" id="KW-1185">Reference proteome</keyword>
<protein>
    <submittedName>
        <fullName evidence="1">Phytanoyl-CoA dioxygenase family protein</fullName>
    </submittedName>
</protein>
<dbReference type="InterPro" id="IPR008775">
    <property type="entry name" value="Phytyl_CoA_dOase-like"/>
</dbReference>
<dbReference type="EMBL" id="JBHSOC010000062">
    <property type="protein sequence ID" value="MFC5645103.1"/>
    <property type="molecule type" value="Genomic_DNA"/>
</dbReference>
<dbReference type="Proteomes" id="UP001596066">
    <property type="component" value="Unassembled WGS sequence"/>
</dbReference>
<dbReference type="PANTHER" id="PTHR20883">
    <property type="entry name" value="PHYTANOYL-COA DIOXYGENASE DOMAIN CONTAINING 1"/>
    <property type="match status" value="1"/>
</dbReference>
<sequence length="274" mass="29903">MNDTIPSSPMTDLAVLRDRYDRDGVVHVEQVLSRAETEEIRAVFMAQVEADRFVGAVEEVTDDDVLARYPRFLNPHRRPELEVGRRARALMTDARLLDLVTALIGPAYGAQSMFYFKPPAARGQALHQDGYFLRSHPETCIAAWIAVDECDAANGALQVVPGSQTMEVVCPQDANPAESFTDKVVHVPTGLTVQQTRMRAGDVLLFHGSTVHGSLPNTTADRFRRSLIFHYVPQTSTEIAGYYLPLVSPDGSEVTIAQAGGGGPCGDQWAGAVH</sequence>
<dbReference type="Pfam" id="PF05721">
    <property type="entry name" value="PhyH"/>
    <property type="match status" value="1"/>
</dbReference>
<organism evidence="1 2">
    <name type="scientific">Kitasatospora cinereorecta</name>
    <dbReference type="NCBI Taxonomy" id="285560"/>
    <lineage>
        <taxon>Bacteria</taxon>
        <taxon>Bacillati</taxon>
        <taxon>Actinomycetota</taxon>
        <taxon>Actinomycetes</taxon>
        <taxon>Kitasatosporales</taxon>
        <taxon>Streptomycetaceae</taxon>
        <taxon>Kitasatospora</taxon>
    </lineage>
</organism>
<gene>
    <name evidence="1" type="ORF">ACFPZF_27580</name>
</gene>
<dbReference type="GO" id="GO:0051213">
    <property type="term" value="F:dioxygenase activity"/>
    <property type="evidence" value="ECO:0007669"/>
    <property type="project" value="UniProtKB-KW"/>
</dbReference>
<dbReference type="PANTHER" id="PTHR20883:SF48">
    <property type="entry name" value="ECTOINE DIOXYGENASE"/>
    <property type="match status" value="1"/>
</dbReference>